<evidence type="ECO:0000313" key="6">
    <source>
        <dbReference type="EMBL" id="URJ25129.1"/>
    </source>
</evidence>
<dbReference type="SUPFAM" id="SSF46785">
    <property type="entry name" value="Winged helix' DNA-binding domain"/>
    <property type="match status" value="1"/>
</dbReference>
<dbReference type="SUPFAM" id="SSF53850">
    <property type="entry name" value="Periplasmic binding protein-like II"/>
    <property type="match status" value="1"/>
</dbReference>
<evidence type="ECO:0000256" key="3">
    <source>
        <dbReference type="ARBA" id="ARBA00023125"/>
    </source>
</evidence>
<evidence type="ECO:0000259" key="5">
    <source>
        <dbReference type="PROSITE" id="PS50931"/>
    </source>
</evidence>
<dbReference type="PANTHER" id="PTHR30118:SF15">
    <property type="entry name" value="TRANSCRIPTIONAL REGULATORY PROTEIN"/>
    <property type="match status" value="1"/>
</dbReference>
<dbReference type="InterPro" id="IPR036390">
    <property type="entry name" value="WH_DNA-bd_sf"/>
</dbReference>
<keyword evidence="3" id="KW-0238">DNA-binding</keyword>
<feature type="domain" description="HTH lysR-type" evidence="5">
    <location>
        <begin position="4"/>
        <end position="61"/>
    </location>
</feature>
<evidence type="ECO:0000256" key="1">
    <source>
        <dbReference type="ARBA" id="ARBA00009437"/>
    </source>
</evidence>
<sequence>MNNFDYNLLIVLNALLEDNSVNLAAKKLNVTAPAISKSLNKIRILFNDQILVRSGTKLIPTPKATDLKPNIKELVNRIESIFNKNIEFNPKTTVTKFTIAANNTIIFILNTILFKTMQEIAPNIFINLINDADYDDNFLRNHTIDLYIGEMRALNPEITIKTIYISKCCIICRKNHPILSKNKNVDNLLKYQFIKTKNEYSADSNEQEKYFWSERHIVGTTPEYITTINTVINSDILAIIPAFISVITKKLNIPITCFYTNFSLGKRNIIQAWHSKNNHSPSHKWLRDLSKNMFLDQIK</sequence>
<dbReference type="PANTHER" id="PTHR30118">
    <property type="entry name" value="HTH-TYPE TRANSCRIPTIONAL REGULATOR LEUO-RELATED"/>
    <property type="match status" value="1"/>
</dbReference>
<dbReference type="EMBL" id="CP097762">
    <property type="protein sequence ID" value="URJ25129.1"/>
    <property type="molecule type" value="Genomic_DNA"/>
</dbReference>
<keyword evidence="2" id="KW-0805">Transcription regulation</keyword>
<name>A0ABY4SZ70_9ENTR</name>
<dbReference type="RefSeq" id="WP_250223260.1">
    <property type="nucleotide sequence ID" value="NZ_CP097762.1"/>
</dbReference>
<proteinExistence type="inferred from homology"/>
<keyword evidence="7" id="KW-1185">Reference proteome</keyword>
<dbReference type="InterPro" id="IPR036388">
    <property type="entry name" value="WH-like_DNA-bd_sf"/>
</dbReference>
<organism evidence="6 7">
    <name type="scientific">Candidatus Blochmannia ocreatus</name>
    <name type="common">nom. nud.</name>
    <dbReference type="NCBI Taxonomy" id="251538"/>
    <lineage>
        <taxon>Bacteria</taxon>
        <taxon>Pseudomonadati</taxon>
        <taxon>Pseudomonadota</taxon>
        <taxon>Gammaproteobacteria</taxon>
        <taxon>Enterobacterales</taxon>
        <taxon>Enterobacteriaceae</taxon>
        <taxon>ant endosymbionts</taxon>
        <taxon>Candidatus Blochmanniella</taxon>
    </lineage>
</organism>
<protein>
    <submittedName>
        <fullName evidence="6">LysR family transcriptional regulator</fullName>
    </submittedName>
</protein>
<dbReference type="Proteomes" id="UP001056834">
    <property type="component" value="Chromosome"/>
</dbReference>
<reference evidence="6" key="1">
    <citation type="submission" date="2022-05" db="EMBL/GenBank/DDBJ databases">
        <title>Impact of host demography and evolutionary history on endosymbiont molecular evolution: a test in carpenter ants (Genus Camponotus) and their Blochmannia endosymbionts.</title>
        <authorList>
            <person name="Manthey J.D."/>
            <person name="Giron J.C."/>
            <person name="Hruska J.P."/>
        </authorList>
    </citation>
    <scope>NUCLEOTIDE SEQUENCE</scope>
    <source>
        <strain evidence="6">C-006</strain>
    </source>
</reference>
<evidence type="ECO:0000313" key="7">
    <source>
        <dbReference type="Proteomes" id="UP001056834"/>
    </source>
</evidence>
<dbReference type="PROSITE" id="PS50931">
    <property type="entry name" value="HTH_LYSR"/>
    <property type="match status" value="1"/>
</dbReference>
<evidence type="ECO:0000256" key="2">
    <source>
        <dbReference type="ARBA" id="ARBA00023015"/>
    </source>
</evidence>
<evidence type="ECO:0000256" key="4">
    <source>
        <dbReference type="ARBA" id="ARBA00023163"/>
    </source>
</evidence>
<dbReference type="Gene3D" id="3.40.190.10">
    <property type="entry name" value="Periplasmic binding protein-like II"/>
    <property type="match status" value="2"/>
</dbReference>
<dbReference type="InterPro" id="IPR000847">
    <property type="entry name" value="LysR_HTH_N"/>
</dbReference>
<keyword evidence="4" id="KW-0804">Transcription</keyword>
<dbReference type="Pfam" id="PF00126">
    <property type="entry name" value="HTH_1"/>
    <property type="match status" value="1"/>
</dbReference>
<accession>A0ABY4SZ70</accession>
<comment type="similarity">
    <text evidence="1">Belongs to the LysR transcriptional regulatory family.</text>
</comment>
<dbReference type="Gene3D" id="1.10.10.10">
    <property type="entry name" value="Winged helix-like DNA-binding domain superfamily/Winged helix DNA-binding domain"/>
    <property type="match status" value="1"/>
</dbReference>
<gene>
    <name evidence="6" type="ORF">M9405_00080</name>
</gene>
<dbReference type="InterPro" id="IPR050389">
    <property type="entry name" value="LysR-type_TF"/>
</dbReference>